<dbReference type="EMBL" id="JACHGJ010000001">
    <property type="protein sequence ID" value="MBB6478426.1"/>
    <property type="molecule type" value="Genomic_DNA"/>
</dbReference>
<dbReference type="RefSeq" id="WP_184742256.1">
    <property type="nucleotide sequence ID" value="NZ_JACHGJ010000001.1"/>
</dbReference>
<proteinExistence type="predicted"/>
<gene>
    <name evidence="2" type="ORF">HNR50_000059</name>
</gene>
<protein>
    <recommendedName>
        <fullName evidence="4">Zinc-finger domain-containing protein</fullName>
    </recommendedName>
</protein>
<keyword evidence="3" id="KW-1185">Reference proteome</keyword>
<feature type="transmembrane region" description="Helical" evidence="1">
    <location>
        <begin position="84"/>
        <end position="107"/>
    </location>
</feature>
<dbReference type="AlphaFoldDB" id="A0A841R3M9"/>
<sequence>MCPDKSVLSAWFDGEVDGLWNDKITEHLKACHNCSSYIKKLDEQKALLHSLPEPDFTESLDRVKLLIREKKTVSQTTRFWEKRIPVPVAAAAAIIAATFSLGINMLAGDRNDGLNPGLASADTNYSSVINLPGDKVNEFFKLMEASMSDEFSSNSIMELPSDVSLTFNGDSQLVRSVGYNGSASP</sequence>
<keyword evidence="1" id="KW-0472">Membrane</keyword>
<accession>A0A841R3M9</accession>
<evidence type="ECO:0000256" key="1">
    <source>
        <dbReference type="SAM" id="Phobius"/>
    </source>
</evidence>
<keyword evidence="1" id="KW-0812">Transmembrane</keyword>
<keyword evidence="1" id="KW-1133">Transmembrane helix</keyword>
<evidence type="ECO:0008006" key="4">
    <source>
        <dbReference type="Google" id="ProtNLM"/>
    </source>
</evidence>
<evidence type="ECO:0000313" key="3">
    <source>
        <dbReference type="Proteomes" id="UP000587760"/>
    </source>
</evidence>
<reference evidence="2 3" key="1">
    <citation type="submission" date="2020-08" db="EMBL/GenBank/DDBJ databases">
        <title>Genomic Encyclopedia of Type Strains, Phase IV (KMG-IV): sequencing the most valuable type-strain genomes for metagenomic binning, comparative biology and taxonomic classification.</title>
        <authorList>
            <person name="Goeker M."/>
        </authorList>
    </citation>
    <scope>NUCLEOTIDE SEQUENCE [LARGE SCALE GENOMIC DNA]</scope>
    <source>
        <strain evidence="2 3">DSM 2461</strain>
    </source>
</reference>
<name>A0A841R3M9_9SPIO</name>
<organism evidence="2 3">
    <name type="scientific">Spirochaeta isovalerica</name>
    <dbReference type="NCBI Taxonomy" id="150"/>
    <lineage>
        <taxon>Bacteria</taxon>
        <taxon>Pseudomonadati</taxon>
        <taxon>Spirochaetota</taxon>
        <taxon>Spirochaetia</taxon>
        <taxon>Spirochaetales</taxon>
        <taxon>Spirochaetaceae</taxon>
        <taxon>Spirochaeta</taxon>
    </lineage>
</organism>
<evidence type="ECO:0000313" key="2">
    <source>
        <dbReference type="EMBL" id="MBB6478426.1"/>
    </source>
</evidence>
<dbReference type="Proteomes" id="UP000587760">
    <property type="component" value="Unassembled WGS sequence"/>
</dbReference>
<comment type="caution">
    <text evidence="2">The sequence shown here is derived from an EMBL/GenBank/DDBJ whole genome shotgun (WGS) entry which is preliminary data.</text>
</comment>